<dbReference type="PANTHER" id="PTHR43775:SF51">
    <property type="entry name" value="INACTIVE PHENOLPHTHIOCEROL SYNTHESIS POLYKETIDE SYNTHASE TYPE I PKS1-RELATED"/>
    <property type="match status" value="1"/>
</dbReference>
<keyword evidence="2" id="KW-0597">Phosphoprotein</keyword>
<feature type="non-terminal residue" evidence="6">
    <location>
        <position position="210"/>
    </location>
</feature>
<evidence type="ECO:0000313" key="7">
    <source>
        <dbReference type="Proteomes" id="UP000028058"/>
    </source>
</evidence>
<dbReference type="Gene3D" id="3.30.70.3290">
    <property type="match status" value="1"/>
</dbReference>
<feature type="domain" description="Carrier" evidence="5">
    <location>
        <begin position="75"/>
        <end position="150"/>
    </location>
</feature>
<dbReference type="InterPro" id="IPR014030">
    <property type="entry name" value="Ketoacyl_synth_N"/>
</dbReference>
<comment type="caution">
    <text evidence="6">The sequence shown here is derived from an EMBL/GenBank/DDBJ whole genome shotgun (WGS) entry which is preliminary data.</text>
</comment>
<evidence type="ECO:0000256" key="3">
    <source>
        <dbReference type="ARBA" id="ARBA00022679"/>
    </source>
</evidence>
<sequence>LTSTAEAWAHGATLTWDPALPPGHLTTLPTYPFNHHHYWLDTIDGGGGDDATQEKESGPLTRELRGLPSSQKQLGFLLDLVCRHTAVVLGLDTAAEVDPDLSFKKQGIQSMTGVELRNRLLTETGLALPTTLVYDRPTPRALAQFLHTELLDGSPSGSVLAPAQKSFEAQEPIAVVGMGCRFPGGVGSPEALWRLVVEGVDAVSPFPGDR</sequence>
<evidence type="ECO:0000256" key="4">
    <source>
        <dbReference type="ARBA" id="ARBA00023268"/>
    </source>
</evidence>
<dbReference type="InterPro" id="IPR050091">
    <property type="entry name" value="PKS_NRPS_Biosynth_Enz"/>
</dbReference>
<dbReference type="GO" id="GO:0004312">
    <property type="term" value="F:fatty acid synthase activity"/>
    <property type="evidence" value="ECO:0007669"/>
    <property type="project" value="TreeGrafter"/>
</dbReference>
<dbReference type="InterPro" id="IPR009081">
    <property type="entry name" value="PP-bd_ACP"/>
</dbReference>
<reference evidence="6 7" key="1">
    <citation type="journal article" date="2014" name="Genome Announc.">
        <title>Draft Genome Sequence of Streptomyces fradiae ATCC 19609, a Strain Highly Sensitive to Antibiotics.</title>
        <authorList>
            <person name="Bekker O.B."/>
            <person name="Klimina K.M."/>
            <person name="Vatlin A.A."/>
            <person name="Zakharevich N.V."/>
            <person name="Kasianov A.S."/>
            <person name="Danilenko V.N."/>
        </authorList>
    </citation>
    <scope>NUCLEOTIDE SEQUENCE [LARGE SCALE GENOMIC DNA]</scope>
    <source>
        <strain evidence="6 7">ATCC 19609</strain>
    </source>
</reference>
<evidence type="ECO:0000256" key="1">
    <source>
        <dbReference type="ARBA" id="ARBA00022450"/>
    </source>
</evidence>
<dbReference type="InterPro" id="IPR020806">
    <property type="entry name" value="PKS_PP-bd"/>
</dbReference>
<gene>
    <name evidence="6" type="ORF">SFRA_032815</name>
</gene>
<protein>
    <recommendedName>
        <fullName evidence="5">Carrier domain-containing protein</fullName>
    </recommendedName>
</protein>
<evidence type="ECO:0000313" key="6">
    <source>
        <dbReference type="EMBL" id="RKM89773.1"/>
    </source>
</evidence>
<dbReference type="SUPFAM" id="SSF47336">
    <property type="entry name" value="ACP-like"/>
    <property type="match status" value="1"/>
</dbReference>
<dbReference type="Proteomes" id="UP000028058">
    <property type="component" value="Unassembled WGS sequence"/>
</dbReference>
<dbReference type="AlphaFoldDB" id="A0A3R7F2X9"/>
<dbReference type="GO" id="GO:0017000">
    <property type="term" value="P:antibiotic biosynthetic process"/>
    <property type="evidence" value="ECO:0007669"/>
    <property type="project" value="UniProtKB-ARBA"/>
</dbReference>
<dbReference type="GO" id="GO:0006633">
    <property type="term" value="P:fatty acid biosynthetic process"/>
    <property type="evidence" value="ECO:0007669"/>
    <property type="project" value="TreeGrafter"/>
</dbReference>
<dbReference type="Pfam" id="PF00109">
    <property type="entry name" value="ketoacyl-synt"/>
    <property type="match status" value="1"/>
</dbReference>
<keyword evidence="1" id="KW-0596">Phosphopantetheine</keyword>
<evidence type="ECO:0000259" key="5">
    <source>
        <dbReference type="PROSITE" id="PS50075"/>
    </source>
</evidence>
<dbReference type="Gene3D" id="3.40.47.10">
    <property type="match status" value="1"/>
</dbReference>
<dbReference type="Gene3D" id="1.10.1200.10">
    <property type="entry name" value="ACP-like"/>
    <property type="match status" value="1"/>
</dbReference>
<keyword evidence="4" id="KW-0511">Multifunctional enzyme</keyword>
<dbReference type="Pfam" id="PF00550">
    <property type="entry name" value="PP-binding"/>
    <property type="match status" value="1"/>
</dbReference>
<keyword evidence="7" id="KW-1185">Reference proteome</keyword>
<name>A0A3R7F2X9_9ACTN</name>
<evidence type="ECO:0000256" key="2">
    <source>
        <dbReference type="ARBA" id="ARBA00022553"/>
    </source>
</evidence>
<proteinExistence type="predicted"/>
<keyword evidence="3" id="KW-0808">Transferase</keyword>
<dbReference type="InterPro" id="IPR036736">
    <property type="entry name" value="ACP-like_sf"/>
</dbReference>
<feature type="non-terminal residue" evidence="6">
    <location>
        <position position="1"/>
    </location>
</feature>
<dbReference type="GO" id="GO:0031177">
    <property type="term" value="F:phosphopantetheine binding"/>
    <property type="evidence" value="ECO:0007669"/>
    <property type="project" value="InterPro"/>
</dbReference>
<accession>A0A3R7F2X9</accession>
<organism evidence="6 7">
    <name type="scientific">Streptomyces xinghaiensis</name>
    <dbReference type="NCBI Taxonomy" id="1038928"/>
    <lineage>
        <taxon>Bacteria</taxon>
        <taxon>Bacillati</taxon>
        <taxon>Actinomycetota</taxon>
        <taxon>Actinomycetes</taxon>
        <taxon>Kitasatosporales</taxon>
        <taxon>Streptomycetaceae</taxon>
        <taxon>Streptomyces</taxon>
    </lineage>
</organism>
<dbReference type="SMART" id="SM00823">
    <property type="entry name" value="PKS_PP"/>
    <property type="match status" value="1"/>
</dbReference>
<dbReference type="PANTHER" id="PTHR43775">
    <property type="entry name" value="FATTY ACID SYNTHASE"/>
    <property type="match status" value="1"/>
</dbReference>
<dbReference type="EMBL" id="JNAD02000047">
    <property type="protein sequence ID" value="RKM89773.1"/>
    <property type="molecule type" value="Genomic_DNA"/>
</dbReference>
<dbReference type="RefSeq" id="WP_146127713.1">
    <property type="nucleotide sequence ID" value="NZ_JNAD02000047.1"/>
</dbReference>
<dbReference type="InterPro" id="IPR016039">
    <property type="entry name" value="Thiolase-like"/>
</dbReference>
<dbReference type="PROSITE" id="PS50075">
    <property type="entry name" value="CARRIER"/>
    <property type="match status" value="1"/>
</dbReference>